<evidence type="ECO:0000256" key="1">
    <source>
        <dbReference type="SAM" id="MobiDB-lite"/>
    </source>
</evidence>
<dbReference type="InterPro" id="IPR000857">
    <property type="entry name" value="MyTH4_dom"/>
</dbReference>
<dbReference type="EMBL" id="CATQJA010002651">
    <property type="protein sequence ID" value="CAJ0577770.1"/>
    <property type="molecule type" value="Genomic_DNA"/>
</dbReference>
<sequence>MCDDVYYSPVAGSSHRLPADAIPSQELQIEPKNAEEWVEIVEPQTKQHMYANLTTGKCAWDPPIGTRVKRTHENQWWELFDSNTNRFYYYNAASSKTMWARPTGANADIIPLAKLQTLKENTDQAEHARARRHCETQTSPAVRRAREKREREIMEWTGGVFSQQPTLVMGRSPSYSHRELDTSFDMLSLDDMSERSLTSSQVIRNLPPFPTGPGRLSTAPSADSIPTRSSRSSSPPSQQKRSAFTFSTNTAPKTKSGGWSKDAPKAPLTAPDNKALKKEVAQIFKAIQSYMGDRKSKSTPDQLALSLCELTFGRKDCADEAVALLMQQLTDNIRPDSLRRGWELLAILLALVSPSPDMAEKVAVFLERNSDSLLDSPEVAVSNFAHQCHKRLEKSQPKTKPTLATVQESRVHIFNPPQFSANLDELMEMQSGKFPHLQLPWIETTLIELLMREGGTLTEGLFRVPADPEQMNTARARLDQWVVPVLHDPHVPAALLKLWLRQLPEPLIPHQFYQRALAGCDNPAETARITELLPNVNRLVLAKLISLLQDLAQDDVVAHTKMDSSNLAMVIAPNVLRCESEDPRVIFDNTRREMTFMKTLITSYDTSFVRNVS</sequence>
<dbReference type="SMART" id="SM00324">
    <property type="entry name" value="RhoGAP"/>
    <property type="match status" value="1"/>
</dbReference>
<name>A0AA36CYM8_9BILA</name>
<dbReference type="Gene3D" id="2.20.70.10">
    <property type="match status" value="1"/>
</dbReference>
<evidence type="ECO:0000259" key="3">
    <source>
        <dbReference type="PROSITE" id="PS50238"/>
    </source>
</evidence>
<dbReference type="Gene3D" id="1.25.40.530">
    <property type="entry name" value="MyTH4 domain"/>
    <property type="match status" value="1"/>
</dbReference>
<dbReference type="SMART" id="SM00139">
    <property type="entry name" value="MyTH4"/>
    <property type="match status" value="1"/>
</dbReference>
<dbReference type="GO" id="GO:0007165">
    <property type="term" value="P:signal transduction"/>
    <property type="evidence" value="ECO:0007669"/>
    <property type="project" value="InterPro"/>
</dbReference>
<gene>
    <name evidence="5" type="ORF">MSPICULIGERA_LOCUS16037</name>
</gene>
<dbReference type="Pfam" id="PF00620">
    <property type="entry name" value="RhoGAP"/>
    <property type="match status" value="1"/>
</dbReference>
<dbReference type="PANTHER" id="PTHR45876">
    <property type="entry name" value="FI04035P"/>
    <property type="match status" value="1"/>
</dbReference>
<reference evidence="5" key="1">
    <citation type="submission" date="2023-06" db="EMBL/GenBank/DDBJ databases">
        <authorList>
            <person name="Delattre M."/>
        </authorList>
    </citation>
    <scope>NUCLEOTIDE SEQUENCE</scope>
    <source>
        <strain evidence="5">AF72</strain>
    </source>
</reference>
<dbReference type="InterPro" id="IPR001202">
    <property type="entry name" value="WW_dom"/>
</dbReference>
<dbReference type="GO" id="GO:0005737">
    <property type="term" value="C:cytoplasm"/>
    <property type="evidence" value="ECO:0007669"/>
    <property type="project" value="TreeGrafter"/>
</dbReference>
<feature type="region of interest" description="Disordered" evidence="1">
    <location>
        <begin position="198"/>
        <end position="272"/>
    </location>
</feature>
<comment type="caution">
    <text evidence="5">The sequence shown here is derived from an EMBL/GenBank/DDBJ whole genome shotgun (WGS) entry which is preliminary data.</text>
</comment>
<dbReference type="InterPro" id="IPR000198">
    <property type="entry name" value="RhoGAP_dom"/>
</dbReference>
<evidence type="ECO:0000313" key="6">
    <source>
        <dbReference type="Proteomes" id="UP001177023"/>
    </source>
</evidence>
<dbReference type="AlphaFoldDB" id="A0AA36CYM8"/>
<feature type="compositionally biased region" description="Low complexity" evidence="1">
    <location>
        <begin position="224"/>
        <end position="242"/>
    </location>
</feature>
<dbReference type="GO" id="GO:0005856">
    <property type="term" value="C:cytoskeleton"/>
    <property type="evidence" value="ECO:0007669"/>
    <property type="project" value="InterPro"/>
</dbReference>
<dbReference type="FunFam" id="1.10.555.10:FF:000045">
    <property type="entry name" value="RhoGAP domain containing protein"/>
    <property type="match status" value="1"/>
</dbReference>
<evidence type="ECO:0000259" key="4">
    <source>
        <dbReference type="PROSITE" id="PS51016"/>
    </source>
</evidence>
<feature type="domain" description="MyTH4" evidence="4">
    <location>
        <begin position="259"/>
        <end position="413"/>
    </location>
</feature>
<feature type="non-terminal residue" evidence="5">
    <location>
        <position position="1"/>
    </location>
</feature>
<protein>
    <recommendedName>
        <fullName evidence="7">Rho GTPase-activating protein 39</fullName>
    </recommendedName>
</protein>
<dbReference type="Proteomes" id="UP001177023">
    <property type="component" value="Unassembled WGS sequence"/>
</dbReference>
<dbReference type="PROSITE" id="PS51016">
    <property type="entry name" value="MYTH4"/>
    <property type="match status" value="1"/>
</dbReference>
<dbReference type="InterPro" id="IPR008936">
    <property type="entry name" value="Rho_GTPase_activation_prot"/>
</dbReference>
<evidence type="ECO:0000259" key="2">
    <source>
        <dbReference type="PROSITE" id="PS50020"/>
    </source>
</evidence>
<evidence type="ECO:0000313" key="5">
    <source>
        <dbReference type="EMBL" id="CAJ0577770.1"/>
    </source>
</evidence>
<dbReference type="PROSITE" id="PS50020">
    <property type="entry name" value="WW_DOMAIN_2"/>
    <property type="match status" value="1"/>
</dbReference>
<dbReference type="Pfam" id="PF00784">
    <property type="entry name" value="MyTH4"/>
    <property type="match status" value="1"/>
</dbReference>
<dbReference type="SMART" id="SM00456">
    <property type="entry name" value="WW"/>
    <property type="match status" value="2"/>
</dbReference>
<evidence type="ECO:0008006" key="7">
    <source>
        <dbReference type="Google" id="ProtNLM"/>
    </source>
</evidence>
<dbReference type="SUPFAM" id="SSF51045">
    <property type="entry name" value="WW domain"/>
    <property type="match status" value="1"/>
</dbReference>
<dbReference type="FunFam" id="2.20.70.10:FF:000022">
    <property type="entry name" value="Rho GTPase activating protein 39"/>
    <property type="match status" value="1"/>
</dbReference>
<dbReference type="GO" id="GO:0005096">
    <property type="term" value="F:GTPase activator activity"/>
    <property type="evidence" value="ECO:0007669"/>
    <property type="project" value="TreeGrafter"/>
</dbReference>
<dbReference type="SUPFAM" id="SSF48350">
    <property type="entry name" value="GTPase activation domain, GAP"/>
    <property type="match status" value="1"/>
</dbReference>
<keyword evidence="6" id="KW-1185">Reference proteome</keyword>
<feature type="domain" description="WW" evidence="2">
    <location>
        <begin position="77"/>
        <end position="104"/>
    </location>
</feature>
<dbReference type="PROSITE" id="PS50238">
    <property type="entry name" value="RHOGAP"/>
    <property type="match status" value="1"/>
</dbReference>
<organism evidence="5 6">
    <name type="scientific">Mesorhabditis spiculigera</name>
    <dbReference type="NCBI Taxonomy" id="96644"/>
    <lineage>
        <taxon>Eukaryota</taxon>
        <taxon>Metazoa</taxon>
        <taxon>Ecdysozoa</taxon>
        <taxon>Nematoda</taxon>
        <taxon>Chromadorea</taxon>
        <taxon>Rhabditida</taxon>
        <taxon>Rhabditina</taxon>
        <taxon>Rhabditomorpha</taxon>
        <taxon>Rhabditoidea</taxon>
        <taxon>Rhabditidae</taxon>
        <taxon>Mesorhabditinae</taxon>
        <taxon>Mesorhabditis</taxon>
    </lineage>
</organism>
<dbReference type="PANTHER" id="PTHR45876:SF8">
    <property type="entry name" value="FI04035P"/>
    <property type="match status" value="1"/>
</dbReference>
<dbReference type="InterPro" id="IPR038185">
    <property type="entry name" value="MyTH4_dom_sf"/>
</dbReference>
<accession>A0AA36CYM8</accession>
<proteinExistence type="predicted"/>
<dbReference type="Gene3D" id="1.10.555.10">
    <property type="entry name" value="Rho GTPase activation protein"/>
    <property type="match status" value="1"/>
</dbReference>
<feature type="domain" description="Rho-GAP" evidence="3">
    <location>
        <begin position="421"/>
        <end position="608"/>
    </location>
</feature>
<feature type="compositionally biased region" description="Polar residues" evidence="1">
    <location>
        <begin position="244"/>
        <end position="253"/>
    </location>
</feature>
<dbReference type="InterPro" id="IPR036020">
    <property type="entry name" value="WW_dom_sf"/>
</dbReference>